<dbReference type="Proteomes" id="UP000054266">
    <property type="component" value="Unassembled WGS sequence"/>
</dbReference>
<organism evidence="2 3">
    <name type="scientific">Phialophora macrospora</name>
    <dbReference type="NCBI Taxonomy" id="1851006"/>
    <lineage>
        <taxon>Eukaryota</taxon>
        <taxon>Fungi</taxon>
        <taxon>Dikarya</taxon>
        <taxon>Ascomycota</taxon>
        <taxon>Pezizomycotina</taxon>
        <taxon>Eurotiomycetes</taxon>
        <taxon>Chaetothyriomycetidae</taxon>
        <taxon>Chaetothyriales</taxon>
        <taxon>Herpotrichiellaceae</taxon>
        <taxon>Phialophora</taxon>
    </lineage>
</organism>
<proteinExistence type="inferred from homology"/>
<dbReference type="HOGENOM" id="CLU_042688_2_0_1"/>
<dbReference type="GO" id="GO:0016491">
    <property type="term" value="F:oxidoreductase activity"/>
    <property type="evidence" value="ECO:0007669"/>
    <property type="project" value="InterPro"/>
</dbReference>
<comment type="similarity">
    <text evidence="1">Belongs to the asaB hydroxylase/desaturase family.</text>
</comment>
<dbReference type="PANTHER" id="PTHR34598:SF3">
    <property type="entry name" value="OXIDOREDUCTASE AN1597"/>
    <property type="match status" value="1"/>
</dbReference>
<dbReference type="PANTHER" id="PTHR34598">
    <property type="entry name" value="BLL6449 PROTEIN"/>
    <property type="match status" value="1"/>
</dbReference>
<dbReference type="AlphaFoldDB" id="A0A0D2CTC9"/>
<keyword evidence="3" id="KW-1185">Reference proteome</keyword>
<dbReference type="InterPro" id="IPR044053">
    <property type="entry name" value="AsaB-like"/>
</dbReference>
<reference evidence="2 3" key="1">
    <citation type="submission" date="2015-01" db="EMBL/GenBank/DDBJ databases">
        <title>The Genome Sequence of Capronia semiimmersa CBS27337.</title>
        <authorList>
            <consortium name="The Broad Institute Genomics Platform"/>
            <person name="Cuomo C."/>
            <person name="de Hoog S."/>
            <person name="Gorbushina A."/>
            <person name="Stielow B."/>
            <person name="Teixiera M."/>
            <person name="Abouelleil A."/>
            <person name="Chapman S.B."/>
            <person name="Priest M."/>
            <person name="Young S.K."/>
            <person name="Wortman J."/>
            <person name="Nusbaum C."/>
            <person name="Birren B."/>
        </authorList>
    </citation>
    <scope>NUCLEOTIDE SEQUENCE [LARGE SCALE GENOMIC DNA]</scope>
    <source>
        <strain evidence="2 3">CBS 27337</strain>
    </source>
</reference>
<name>A0A0D2CTC9_9EURO</name>
<evidence type="ECO:0008006" key="4">
    <source>
        <dbReference type="Google" id="ProtNLM"/>
    </source>
</evidence>
<accession>A0A0D2CTC9</accession>
<evidence type="ECO:0000313" key="2">
    <source>
        <dbReference type="EMBL" id="KIW68426.1"/>
    </source>
</evidence>
<dbReference type="NCBIfam" id="NF041278">
    <property type="entry name" value="CmcJ_NvfI_EfuI"/>
    <property type="match status" value="1"/>
</dbReference>
<protein>
    <recommendedName>
        <fullName evidence="4">Methyltransferase</fullName>
    </recommendedName>
</protein>
<dbReference type="STRING" id="5601.A0A0D2CTC9"/>
<gene>
    <name evidence="2" type="ORF">PV04_04373</name>
</gene>
<dbReference type="EMBL" id="KN846958">
    <property type="protein sequence ID" value="KIW68426.1"/>
    <property type="molecule type" value="Genomic_DNA"/>
</dbReference>
<sequence>MPDVRSTLEFLARLPLYETEKPYLYLPGKDEGLDPDVVKLDNLEYERHAGILIQDLRQHPELSFDDCGFEFHEFPSRYKQFETAADTEGYRAETEQLLKKRFNAERVMVYDIRLRKNDTFNRSEFDIYDPLLVEGPAKGAHNDVTFHSAPEIVKRYLPQAECSTFLQPGYRIQILNTWRPLNEVLEDRPLAFCDSRTVDADDLMPTDRILPDRVGEVYYLQHNPNQQWYWIDKQRNEEMAIFLAFDTDRKEGGARFCPHVSFDNPNAPKGVAKRESVECRAIVITKVS</sequence>
<evidence type="ECO:0000256" key="1">
    <source>
        <dbReference type="ARBA" id="ARBA00023604"/>
    </source>
</evidence>
<evidence type="ECO:0000313" key="3">
    <source>
        <dbReference type="Proteomes" id="UP000054266"/>
    </source>
</evidence>